<evidence type="ECO:0008006" key="4">
    <source>
        <dbReference type="Google" id="ProtNLM"/>
    </source>
</evidence>
<keyword evidence="1" id="KW-0472">Membrane</keyword>
<evidence type="ECO:0000313" key="2">
    <source>
        <dbReference type="EMBL" id="MEL1242925.1"/>
    </source>
</evidence>
<dbReference type="RefSeq" id="WP_341695245.1">
    <property type="nucleotide sequence ID" value="NZ_JBBYHR010000001.1"/>
</dbReference>
<feature type="transmembrane region" description="Helical" evidence="1">
    <location>
        <begin position="137"/>
        <end position="159"/>
    </location>
</feature>
<feature type="transmembrane region" description="Helical" evidence="1">
    <location>
        <begin position="56"/>
        <end position="76"/>
    </location>
</feature>
<dbReference type="Proteomes" id="UP001464555">
    <property type="component" value="Unassembled WGS sequence"/>
</dbReference>
<feature type="transmembrane region" description="Helical" evidence="1">
    <location>
        <begin position="108"/>
        <end position="125"/>
    </location>
</feature>
<feature type="transmembrane region" description="Helical" evidence="1">
    <location>
        <begin position="82"/>
        <end position="101"/>
    </location>
</feature>
<organism evidence="2 3">
    <name type="scientific">Flavobacterium arundinis</name>
    <dbReference type="NCBI Taxonomy" id="3139143"/>
    <lineage>
        <taxon>Bacteria</taxon>
        <taxon>Pseudomonadati</taxon>
        <taxon>Bacteroidota</taxon>
        <taxon>Flavobacteriia</taxon>
        <taxon>Flavobacteriales</taxon>
        <taxon>Flavobacteriaceae</taxon>
        <taxon>Flavobacterium</taxon>
    </lineage>
</organism>
<keyword evidence="1" id="KW-0812">Transmembrane</keyword>
<gene>
    <name evidence="2" type="ORF">AAEO56_01515</name>
</gene>
<evidence type="ECO:0000256" key="1">
    <source>
        <dbReference type="SAM" id="Phobius"/>
    </source>
</evidence>
<proteinExistence type="predicted"/>
<feature type="transmembrane region" description="Helical" evidence="1">
    <location>
        <begin position="27"/>
        <end position="44"/>
    </location>
</feature>
<evidence type="ECO:0000313" key="3">
    <source>
        <dbReference type="Proteomes" id="UP001464555"/>
    </source>
</evidence>
<protein>
    <recommendedName>
        <fullName evidence="4">Hemolysin III</fullName>
    </recommendedName>
</protein>
<keyword evidence="3" id="KW-1185">Reference proteome</keyword>
<accession>A0ABU9HRX7</accession>
<comment type="caution">
    <text evidence="2">The sequence shown here is derived from an EMBL/GenBank/DDBJ whole genome shotgun (WGS) entry which is preliminary data.</text>
</comment>
<name>A0ABU9HRX7_9FLAO</name>
<feature type="transmembrane region" description="Helical" evidence="1">
    <location>
        <begin position="197"/>
        <end position="217"/>
    </location>
</feature>
<dbReference type="EMBL" id="JBBYHR010000001">
    <property type="protein sequence ID" value="MEL1242925.1"/>
    <property type="molecule type" value="Genomic_DNA"/>
</dbReference>
<reference evidence="2 3" key="1">
    <citation type="submission" date="2024-04" db="EMBL/GenBank/DDBJ databases">
        <title>Flavobacterium sp. DGU11 16S ribosomal RNA gene Genome sequencing and assembly.</title>
        <authorList>
            <person name="Park S."/>
        </authorList>
    </citation>
    <scope>NUCLEOTIDE SEQUENCE [LARGE SCALE GENOMIC DNA]</scope>
    <source>
        <strain evidence="2 3">DGU11</strain>
    </source>
</reference>
<keyword evidence="1" id="KW-1133">Transmembrane helix</keyword>
<feature type="transmembrane region" description="Helical" evidence="1">
    <location>
        <begin position="171"/>
        <end position="191"/>
    </location>
</feature>
<sequence>MAFFQNPPDGGMRYTETDMHHLFPEPLNMIISCFFLAIAVYWTIKIYPHWKQHTFLTFALLLLYIGGIGGTIYHGFRQWSVFIMMDWLPIMLLCVFAGVYFLGKLTRWYYAIALVVAYIAFQFYARKQLAQAGDMQLFININYGVLAGIVLLPVFAYLISTSFRHGKWVGFALIAFVFALTFRVSDGWGWIKTGTHFLWHTFGAVAAFSMFQYIFLVNKNGSD</sequence>